<keyword evidence="3" id="KW-1185">Reference proteome</keyword>
<dbReference type="EMBL" id="KU574722">
    <property type="protein sequence ID" value="AMM43601.1"/>
    <property type="molecule type" value="Genomic_DNA"/>
</dbReference>
<proteinExistence type="predicted"/>
<reference evidence="3" key="1">
    <citation type="submission" date="2016-01" db="EMBL/GenBank/DDBJ databases">
        <title>Isolation and Characterization of Enterobacteria phage CBB.</title>
        <authorList>
            <person name="Buttimer C.T.H."/>
            <person name="Hendrix H."/>
            <person name="Alexandre H."/>
            <person name="O'Mahony J."/>
            <person name="Lavigne R."/>
            <person name="Coffey A."/>
        </authorList>
    </citation>
    <scope>NUCLEOTIDE SEQUENCE [LARGE SCALE GENOMIC DNA]</scope>
</reference>
<accession>A0A1L2CUA3</accession>
<sequence length="128" mass="14270">MFTTHYFETRTLARNNVAVLNGKFKDFGTDAPKGQRWAVLVEAQEAQPVPEVKEEIKIEQATTDNSSVSTSIKDLHVAAIANAMPNVSFTPGMKRRDDLKTPNGKPVRLMVRRSMVAVRLAQHMANYA</sequence>
<reference evidence="1" key="2">
    <citation type="submission" date="2016-01" db="EMBL/GenBank/DDBJ databases">
        <authorList>
            <person name="Oliw E.H."/>
        </authorList>
    </citation>
    <scope>NUCLEOTIDE SEQUENCE</scope>
</reference>
<evidence type="ECO:0000313" key="2">
    <source>
        <dbReference type="EMBL" id="AMM44152.1"/>
    </source>
</evidence>
<name>A0A1L2CUA3_9CAUD</name>
<organism evidence="1 3">
    <name type="scientific">Pectobacterium phage vB_PcaM_CBB</name>
    <dbReference type="NCBI Taxonomy" id="2772511"/>
    <lineage>
        <taxon>Viruses</taxon>
        <taxon>Duplodnaviria</taxon>
        <taxon>Heunggongvirae</taxon>
        <taxon>Uroviricota</taxon>
        <taxon>Caudoviricetes</taxon>
        <taxon>Mimasvirus</taxon>
        <taxon>Mimasvirus CBB</taxon>
    </lineage>
</organism>
<protein>
    <submittedName>
        <fullName evidence="1">Uncharacterized protein</fullName>
    </submittedName>
</protein>
<evidence type="ECO:0000313" key="1">
    <source>
        <dbReference type="EMBL" id="AMM43601.1"/>
    </source>
</evidence>
<gene>
    <name evidence="2" type="ORF">CBB_36</name>
    <name evidence="1" type="ORF">CBB_589</name>
</gene>
<evidence type="ECO:0000313" key="3">
    <source>
        <dbReference type="Proteomes" id="UP000223891"/>
    </source>
</evidence>
<dbReference type="Proteomes" id="UP000223891">
    <property type="component" value="Segment"/>
</dbReference>
<dbReference type="EMBL" id="KU574722">
    <property type="protein sequence ID" value="AMM44152.1"/>
    <property type="molecule type" value="Genomic_DNA"/>
</dbReference>
<reference evidence="1" key="3">
    <citation type="journal article" date="2017" name="Front. Microbiol.">
        <title>Things Are Getting Hairy: Enterobacteria Bacteriophage vB_PcaM_CBB.</title>
        <authorList>
            <person name="Buttimer C."/>
            <person name="Hendrix H."/>
            <person name="Oliveira H."/>
            <person name="Casey A."/>
            <person name="Neve H."/>
            <person name="McAuliffe O."/>
            <person name="Ross R.P."/>
            <person name="Hill C."/>
            <person name="Noben J.P."/>
            <person name="O'Mahony J."/>
            <person name="Lavigne R."/>
            <person name="Coffey A."/>
        </authorList>
    </citation>
    <scope>NUCLEOTIDE SEQUENCE</scope>
</reference>